<name>A0AAD7I854_9AGAR</name>
<dbReference type="AlphaFoldDB" id="A0AAD7I854"/>
<accession>A0AAD7I854</accession>
<proteinExistence type="predicted"/>
<organism evidence="1 2">
    <name type="scientific">Mycena metata</name>
    <dbReference type="NCBI Taxonomy" id="1033252"/>
    <lineage>
        <taxon>Eukaryota</taxon>
        <taxon>Fungi</taxon>
        <taxon>Dikarya</taxon>
        <taxon>Basidiomycota</taxon>
        <taxon>Agaricomycotina</taxon>
        <taxon>Agaricomycetes</taxon>
        <taxon>Agaricomycetidae</taxon>
        <taxon>Agaricales</taxon>
        <taxon>Marasmiineae</taxon>
        <taxon>Mycenaceae</taxon>
        <taxon>Mycena</taxon>
    </lineage>
</organism>
<protein>
    <submittedName>
        <fullName evidence="1">Uncharacterized protein</fullName>
    </submittedName>
</protein>
<evidence type="ECO:0000313" key="1">
    <source>
        <dbReference type="EMBL" id="KAJ7736413.1"/>
    </source>
</evidence>
<evidence type="ECO:0000313" key="2">
    <source>
        <dbReference type="Proteomes" id="UP001215598"/>
    </source>
</evidence>
<gene>
    <name evidence="1" type="ORF">B0H16DRAFT_1466595</name>
</gene>
<reference evidence="1" key="1">
    <citation type="submission" date="2023-03" db="EMBL/GenBank/DDBJ databases">
        <title>Massive genome expansion in bonnet fungi (Mycena s.s.) driven by repeated elements and novel gene families across ecological guilds.</title>
        <authorList>
            <consortium name="Lawrence Berkeley National Laboratory"/>
            <person name="Harder C.B."/>
            <person name="Miyauchi S."/>
            <person name="Viragh M."/>
            <person name="Kuo A."/>
            <person name="Thoen E."/>
            <person name="Andreopoulos B."/>
            <person name="Lu D."/>
            <person name="Skrede I."/>
            <person name="Drula E."/>
            <person name="Henrissat B."/>
            <person name="Morin E."/>
            <person name="Kohler A."/>
            <person name="Barry K."/>
            <person name="LaButti K."/>
            <person name="Morin E."/>
            <person name="Salamov A."/>
            <person name="Lipzen A."/>
            <person name="Mereny Z."/>
            <person name="Hegedus B."/>
            <person name="Baldrian P."/>
            <person name="Stursova M."/>
            <person name="Weitz H."/>
            <person name="Taylor A."/>
            <person name="Grigoriev I.V."/>
            <person name="Nagy L.G."/>
            <person name="Martin F."/>
            <person name="Kauserud H."/>
        </authorList>
    </citation>
    <scope>NUCLEOTIDE SEQUENCE</scope>
    <source>
        <strain evidence="1">CBHHK182m</strain>
    </source>
</reference>
<keyword evidence="2" id="KW-1185">Reference proteome</keyword>
<sequence>MQELCAGEQQLGFKDARMLYFLSTTTLPPTKAPKFWPNTLKLTSTGIAAPFFADLGLANGVTGLLGSKFLLSLGNSPPNMTSLVRLSRFAFIPHAPEPMFVFTAGGRYYSLDERGLLRFDSKFVSIDDFLARFEREIDYGTTGLGF</sequence>
<comment type="caution">
    <text evidence="1">The sequence shown here is derived from an EMBL/GenBank/DDBJ whole genome shotgun (WGS) entry which is preliminary data.</text>
</comment>
<dbReference type="Proteomes" id="UP001215598">
    <property type="component" value="Unassembled WGS sequence"/>
</dbReference>
<dbReference type="EMBL" id="JARKIB010000121">
    <property type="protein sequence ID" value="KAJ7736413.1"/>
    <property type="molecule type" value="Genomic_DNA"/>
</dbReference>